<name>A0A2P4XWZ5_9STRA</name>
<evidence type="ECO:0000313" key="4">
    <source>
        <dbReference type="Proteomes" id="UP000237271"/>
    </source>
</evidence>
<keyword evidence="1" id="KW-0472">Membrane</keyword>
<dbReference type="EMBL" id="NCKW01007513">
    <property type="protein sequence ID" value="POM70055.1"/>
    <property type="molecule type" value="Genomic_DNA"/>
</dbReference>
<evidence type="ECO:0000256" key="1">
    <source>
        <dbReference type="SAM" id="Phobius"/>
    </source>
</evidence>
<sequence>MRLDYFLIAALAVCCEETILAKNVNQENGVETTPNQVGAEINRNLRSTEATQTNVKTIAKLTSGKAMPYSDNEGRITTSKLAAARTFTKKHPTFIAALKGLGITTAVAGGLILFFGSIGLKTEER</sequence>
<keyword evidence="2" id="KW-0732">Signal</keyword>
<dbReference type="Proteomes" id="UP000237271">
    <property type="component" value="Unassembled WGS sequence"/>
</dbReference>
<protein>
    <submittedName>
        <fullName evidence="3">RxLR effector</fullName>
    </submittedName>
</protein>
<accession>A0A2P4XWZ5</accession>
<dbReference type="AlphaFoldDB" id="A0A2P4XWZ5"/>
<feature type="signal peptide" evidence="2">
    <location>
        <begin position="1"/>
        <end position="21"/>
    </location>
</feature>
<keyword evidence="4" id="KW-1185">Reference proteome</keyword>
<organism evidence="3 4">
    <name type="scientific">Phytophthora palmivora</name>
    <dbReference type="NCBI Taxonomy" id="4796"/>
    <lineage>
        <taxon>Eukaryota</taxon>
        <taxon>Sar</taxon>
        <taxon>Stramenopiles</taxon>
        <taxon>Oomycota</taxon>
        <taxon>Peronosporomycetes</taxon>
        <taxon>Peronosporales</taxon>
        <taxon>Peronosporaceae</taxon>
        <taxon>Phytophthora</taxon>
    </lineage>
</organism>
<gene>
    <name evidence="3" type="ORF">PHPALM_13580</name>
</gene>
<evidence type="ECO:0000256" key="2">
    <source>
        <dbReference type="SAM" id="SignalP"/>
    </source>
</evidence>
<evidence type="ECO:0000313" key="3">
    <source>
        <dbReference type="EMBL" id="POM70055.1"/>
    </source>
</evidence>
<reference evidence="3 4" key="1">
    <citation type="journal article" date="2017" name="Genome Biol. Evol.">
        <title>Phytophthora megakarya and P. palmivora, closely related causal agents of cacao black pod rot, underwent increases in genome sizes and gene numbers by different mechanisms.</title>
        <authorList>
            <person name="Ali S.S."/>
            <person name="Shao J."/>
            <person name="Lary D.J."/>
            <person name="Kronmiller B."/>
            <person name="Shen D."/>
            <person name="Strem M.D."/>
            <person name="Amoako-Attah I."/>
            <person name="Akrofi A.Y."/>
            <person name="Begoude B.A."/>
            <person name="Ten Hoopen G.M."/>
            <person name="Coulibaly K."/>
            <person name="Kebe B.I."/>
            <person name="Melnick R.L."/>
            <person name="Guiltinan M.J."/>
            <person name="Tyler B.M."/>
            <person name="Meinhardt L.W."/>
            <person name="Bailey B.A."/>
        </authorList>
    </citation>
    <scope>NUCLEOTIDE SEQUENCE [LARGE SCALE GENOMIC DNA]</scope>
    <source>
        <strain evidence="4">sbr112.9</strain>
    </source>
</reference>
<comment type="caution">
    <text evidence="3">The sequence shown here is derived from an EMBL/GenBank/DDBJ whole genome shotgun (WGS) entry which is preliminary data.</text>
</comment>
<proteinExistence type="predicted"/>
<feature type="chain" id="PRO_5015198398" evidence="2">
    <location>
        <begin position="22"/>
        <end position="125"/>
    </location>
</feature>
<keyword evidence="1" id="KW-1133">Transmembrane helix</keyword>
<feature type="transmembrane region" description="Helical" evidence="1">
    <location>
        <begin position="94"/>
        <end position="120"/>
    </location>
</feature>
<keyword evidence="1" id="KW-0812">Transmembrane</keyword>